<comment type="caution">
    <text evidence="2">The sequence shown here is derived from an EMBL/GenBank/DDBJ whole genome shotgun (WGS) entry which is preliminary data.</text>
</comment>
<dbReference type="PANTHER" id="PTHR42705">
    <property type="entry name" value="BIFUNCTIONAL NON-HOMOLOGOUS END JOINING PROTEIN LIGD"/>
    <property type="match status" value="1"/>
</dbReference>
<accession>A0A2V2YKW9</accession>
<name>A0A2V2YKW9_9BACL</name>
<dbReference type="Pfam" id="PF21686">
    <property type="entry name" value="LigD_Prim-Pol"/>
    <property type="match status" value="1"/>
</dbReference>
<organism evidence="2 3">
    <name type="scientific">Paenibacillus cellulosilyticus</name>
    <dbReference type="NCBI Taxonomy" id="375489"/>
    <lineage>
        <taxon>Bacteria</taxon>
        <taxon>Bacillati</taxon>
        <taxon>Bacillota</taxon>
        <taxon>Bacilli</taxon>
        <taxon>Bacillales</taxon>
        <taxon>Paenibacillaceae</taxon>
        <taxon>Paenibacillus</taxon>
    </lineage>
</organism>
<dbReference type="AlphaFoldDB" id="A0A2V2YKW9"/>
<dbReference type="PANTHER" id="PTHR42705:SF2">
    <property type="entry name" value="BIFUNCTIONAL NON-HOMOLOGOUS END JOINING PROTEIN LIGD"/>
    <property type="match status" value="1"/>
</dbReference>
<gene>
    <name evidence="2" type="ORF">DFQ01_13427</name>
</gene>
<evidence type="ECO:0000259" key="1">
    <source>
        <dbReference type="Pfam" id="PF21686"/>
    </source>
</evidence>
<protein>
    <submittedName>
        <fullName evidence="2">Bifunctional non-homologous end joining protein LigD</fullName>
    </submittedName>
</protein>
<proteinExistence type="predicted"/>
<sequence>MTMYNLQKNNVFSHDFYQWLDDSLTVSIAAYAAKLVINHCKLGSHNAAMERMFEDMAAAKKGTIVIDGETIPISNPGKLLWPELGLTKSMYLEKLAMLAPYLLHHCNGRYMTTIRWPDGITGESFYQKNCPEPTPPFVHTAQQGDINYVLLDSLPTLLWLGNLACLEFHMSFDRIGEAVYPTEWIIDLDPSLEVEPRIMEAAVIVGDLLRSIGVESMLKTSGATGVQLIIPSAGDVTFDELRVMGRFVGSYLAQAHPKLFTIERMKADRGDCIYVDYLQHYPGKTIAAPYSPRARAGATLSTPITWEEARGGARIADYNLLTIGDRLSQFGDLLLQAKPQKLRPIYDFVSRSTS</sequence>
<dbReference type="InterPro" id="IPR014145">
    <property type="entry name" value="LigD_pol_dom"/>
</dbReference>
<dbReference type="CDD" id="cd04861">
    <property type="entry name" value="LigD_Pol_like"/>
    <property type="match status" value="1"/>
</dbReference>
<dbReference type="NCBIfam" id="TIGR02778">
    <property type="entry name" value="ligD_pol"/>
    <property type="match status" value="1"/>
</dbReference>
<reference evidence="2 3" key="1">
    <citation type="submission" date="2018-05" db="EMBL/GenBank/DDBJ databases">
        <title>Genomic Encyclopedia of Type Strains, Phase III (KMG-III): the genomes of soil and plant-associated and newly described type strains.</title>
        <authorList>
            <person name="Whitman W."/>
        </authorList>
    </citation>
    <scope>NUCLEOTIDE SEQUENCE [LARGE SCALE GENOMIC DNA]</scope>
    <source>
        <strain evidence="2 3">CECT 5696</strain>
    </source>
</reference>
<feature type="domain" description="DNA ligase D polymerase" evidence="1">
    <location>
        <begin position="87"/>
        <end position="333"/>
    </location>
</feature>
<dbReference type="Proteomes" id="UP000246635">
    <property type="component" value="Unassembled WGS sequence"/>
</dbReference>
<dbReference type="EMBL" id="QGTQ01000034">
    <property type="protein sequence ID" value="PWV93788.1"/>
    <property type="molecule type" value="Genomic_DNA"/>
</dbReference>
<evidence type="ECO:0000313" key="2">
    <source>
        <dbReference type="EMBL" id="PWV93788.1"/>
    </source>
</evidence>
<evidence type="ECO:0000313" key="3">
    <source>
        <dbReference type="Proteomes" id="UP000246635"/>
    </source>
</evidence>
<dbReference type="InterPro" id="IPR052171">
    <property type="entry name" value="NHEJ_LigD"/>
</dbReference>
<keyword evidence="3" id="KW-1185">Reference proteome</keyword>
<dbReference type="Gene3D" id="3.90.920.10">
    <property type="entry name" value="DNA primase, PRIM domain"/>
    <property type="match status" value="1"/>
</dbReference>